<name>A0AA86VHY8_9FABA</name>
<dbReference type="EMBL" id="OY731403">
    <property type="protein sequence ID" value="CAJ1965332.1"/>
    <property type="molecule type" value="Genomic_DNA"/>
</dbReference>
<protein>
    <submittedName>
        <fullName evidence="1">Uncharacterized protein</fullName>
    </submittedName>
</protein>
<reference evidence="1" key="1">
    <citation type="submission" date="2023-10" db="EMBL/GenBank/DDBJ databases">
        <authorList>
            <person name="Domelevo Entfellner J.-B."/>
        </authorList>
    </citation>
    <scope>NUCLEOTIDE SEQUENCE</scope>
</reference>
<dbReference type="AlphaFoldDB" id="A0AA86VHY8"/>
<gene>
    <name evidence="1" type="ORF">AYBTSS11_LOCUS20785</name>
</gene>
<dbReference type="Gramene" id="rna-AYBTSS11_LOCUS20785">
    <property type="protein sequence ID" value="CAJ1965332.1"/>
    <property type="gene ID" value="gene-AYBTSS11_LOCUS20785"/>
</dbReference>
<evidence type="ECO:0000313" key="1">
    <source>
        <dbReference type="EMBL" id="CAJ1965332.1"/>
    </source>
</evidence>
<organism evidence="1 2">
    <name type="scientific">Sphenostylis stenocarpa</name>
    <dbReference type="NCBI Taxonomy" id="92480"/>
    <lineage>
        <taxon>Eukaryota</taxon>
        <taxon>Viridiplantae</taxon>
        <taxon>Streptophyta</taxon>
        <taxon>Embryophyta</taxon>
        <taxon>Tracheophyta</taxon>
        <taxon>Spermatophyta</taxon>
        <taxon>Magnoliopsida</taxon>
        <taxon>eudicotyledons</taxon>
        <taxon>Gunneridae</taxon>
        <taxon>Pentapetalae</taxon>
        <taxon>rosids</taxon>
        <taxon>fabids</taxon>
        <taxon>Fabales</taxon>
        <taxon>Fabaceae</taxon>
        <taxon>Papilionoideae</taxon>
        <taxon>50 kb inversion clade</taxon>
        <taxon>NPAAA clade</taxon>
        <taxon>indigoferoid/millettioid clade</taxon>
        <taxon>Phaseoleae</taxon>
        <taxon>Sphenostylis</taxon>
    </lineage>
</organism>
<dbReference type="Proteomes" id="UP001189624">
    <property type="component" value="Chromosome 6"/>
</dbReference>
<feature type="non-terminal residue" evidence="1">
    <location>
        <position position="1"/>
    </location>
</feature>
<proteinExistence type="predicted"/>
<accession>A0AA86VHY8</accession>
<keyword evidence="2" id="KW-1185">Reference proteome</keyword>
<evidence type="ECO:0000313" key="2">
    <source>
        <dbReference type="Proteomes" id="UP001189624"/>
    </source>
</evidence>
<sequence>VWTRSIGWNKRLLFNEVEIEEFLVNVDTCQYGGLLHCKSRMLFVWRSDVGLKLSSTPLK</sequence>